<name>A0ABT9Y2E0_9BACI</name>
<accession>A0ABT9Y2E0</accession>
<organism evidence="1 2">
    <name type="scientific">Neobacillus ginsengisoli</name>
    <dbReference type="NCBI Taxonomy" id="904295"/>
    <lineage>
        <taxon>Bacteria</taxon>
        <taxon>Bacillati</taxon>
        <taxon>Bacillota</taxon>
        <taxon>Bacilli</taxon>
        <taxon>Bacillales</taxon>
        <taxon>Bacillaceae</taxon>
        <taxon>Neobacillus</taxon>
    </lineage>
</organism>
<dbReference type="EMBL" id="JAUSTW010000014">
    <property type="protein sequence ID" value="MDQ0201979.1"/>
    <property type="molecule type" value="Genomic_DNA"/>
</dbReference>
<gene>
    <name evidence="1" type="ORF">J2S10_005190</name>
</gene>
<evidence type="ECO:0008006" key="3">
    <source>
        <dbReference type="Google" id="ProtNLM"/>
    </source>
</evidence>
<keyword evidence="2" id="KW-1185">Reference proteome</keyword>
<comment type="caution">
    <text evidence="1">The sequence shown here is derived from an EMBL/GenBank/DDBJ whole genome shotgun (WGS) entry which is preliminary data.</text>
</comment>
<evidence type="ECO:0000313" key="1">
    <source>
        <dbReference type="EMBL" id="MDQ0201979.1"/>
    </source>
</evidence>
<dbReference type="InterPro" id="IPR020108">
    <property type="entry name" value="Spore_coat_CotD"/>
</dbReference>
<reference evidence="1 2" key="1">
    <citation type="submission" date="2023-07" db="EMBL/GenBank/DDBJ databases">
        <title>Genomic Encyclopedia of Type Strains, Phase IV (KMG-IV): sequencing the most valuable type-strain genomes for metagenomic binning, comparative biology and taxonomic classification.</title>
        <authorList>
            <person name="Goeker M."/>
        </authorList>
    </citation>
    <scope>NUCLEOTIDE SEQUENCE [LARGE SCALE GENOMIC DNA]</scope>
    <source>
        <strain evidence="1 2">DSM 27594</strain>
    </source>
</reference>
<evidence type="ECO:0000313" key="2">
    <source>
        <dbReference type="Proteomes" id="UP001224122"/>
    </source>
</evidence>
<sequence length="128" mass="14317">MKRNFPPSNMMPNIMPNMMPNPIAPVQPMPSQYCPPQPCPPIYCPPQAFPAQYDPPLASPGQQYVKTNLFNKVVTHVNPSHTTTVNKHMIHHQHYFPHTESCVNECCETHTMCGAPVNPCCPTGPFGY</sequence>
<proteinExistence type="predicted"/>
<protein>
    <recommendedName>
        <fullName evidence="3">Spore coat protein</fullName>
    </recommendedName>
</protein>
<dbReference type="Proteomes" id="UP001224122">
    <property type="component" value="Unassembled WGS sequence"/>
</dbReference>
<dbReference type="Pfam" id="PF11122">
    <property type="entry name" value="Spore-coat_CotD"/>
    <property type="match status" value="1"/>
</dbReference>
<dbReference type="RefSeq" id="WP_370876289.1">
    <property type="nucleotide sequence ID" value="NZ_JAUSTW010000014.1"/>
</dbReference>